<keyword evidence="4" id="KW-1185">Reference proteome</keyword>
<dbReference type="EMBL" id="ABJB010642698">
    <property type="status" value="NOT_ANNOTATED_CDS"/>
    <property type="molecule type" value="Genomic_DNA"/>
</dbReference>
<organism>
    <name type="scientific">Ixodes scapularis</name>
    <name type="common">Black-legged tick</name>
    <name type="synonym">Deer tick</name>
    <dbReference type="NCBI Taxonomy" id="6945"/>
    <lineage>
        <taxon>Eukaryota</taxon>
        <taxon>Metazoa</taxon>
        <taxon>Ecdysozoa</taxon>
        <taxon>Arthropoda</taxon>
        <taxon>Chelicerata</taxon>
        <taxon>Arachnida</taxon>
        <taxon>Acari</taxon>
        <taxon>Parasitiformes</taxon>
        <taxon>Ixodida</taxon>
        <taxon>Ixodoidea</taxon>
        <taxon>Ixodidae</taxon>
        <taxon>Ixodinae</taxon>
        <taxon>Ixodes</taxon>
    </lineage>
</organism>
<evidence type="ECO:0000313" key="3">
    <source>
        <dbReference type="EnsemblMetazoa" id="ISCW000966-PA"/>
    </source>
</evidence>
<dbReference type="EMBL" id="DS647087">
    <property type="protein sequence ID" value="EEC02267.1"/>
    <property type="molecule type" value="Genomic_DNA"/>
</dbReference>
<accession>B7P6P5</accession>
<dbReference type="HOGENOM" id="CLU_1082901_0_0_1"/>
<dbReference type="EMBL" id="ABJB010410818">
    <property type="status" value="NOT_ANNOTATED_CDS"/>
    <property type="molecule type" value="Genomic_DNA"/>
</dbReference>
<dbReference type="EnsemblMetazoa" id="ISCW000966-RA">
    <property type="protein sequence ID" value="ISCW000966-PA"/>
    <property type="gene ID" value="ISCW000966"/>
</dbReference>
<name>B7P6P5_IXOSC</name>
<dbReference type="EMBL" id="ABJB010263204">
    <property type="status" value="NOT_ANNOTATED_CDS"/>
    <property type="molecule type" value="Genomic_DNA"/>
</dbReference>
<dbReference type="EMBL" id="ABJB010041339">
    <property type="status" value="NOT_ANNOTATED_CDS"/>
    <property type="molecule type" value="Genomic_DNA"/>
</dbReference>
<evidence type="ECO:0000313" key="4">
    <source>
        <dbReference type="Proteomes" id="UP000001555"/>
    </source>
</evidence>
<gene>
    <name evidence="2" type="ORF">IscW_ISCW000966</name>
</gene>
<dbReference type="Proteomes" id="UP000001555">
    <property type="component" value="Unassembled WGS sequence"/>
</dbReference>
<sequence>MYYAFQTVGFSKADLPTHLCRSVVLCCLNSTSQEAVNLAVRQGLELKTHMKRAVSYIGVGGPWLDYAEADGCTHQAAGRQRNLADLRQNETYCGSRREANDVRVHRRSFRDFLTDCQIISDGGADWYSGVGEEASDFLRFHKDVKGIMIFDESAGVRAAPAPEDGERVDAGDSATRVAGVVPGGQQDASGAETSELPGVDVDADDVDGAAKVDDVPMAGDDNSAGSAAAERKRHDDCTDTTVLQQVEPPSKTVPLWR</sequence>
<feature type="compositionally biased region" description="Low complexity" evidence="1">
    <location>
        <begin position="218"/>
        <end position="228"/>
    </location>
</feature>
<dbReference type="InParanoid" id="B7P6P5"/>
<protein>
    <submittedName>
        <fullName evidence="2 3">Uncharacterized protein</fullName>
    </submittedName>
</protein>
<dbReference type="VEuPathDB" id="VectorBase:ISCI000966"/>
<dbReference type="VEuPathDB" id="VectorBase:ISCW000966"/>
<evidence type="ECO:0000256" key="1">
    <source>
        <dbReference type="SAM" id="MobiDB-lite"/>
    </source>
</evidence>
<reference evidence="3" key="2">
    <citation type="submission" date="2020-05" db="UniProtKB">
        <authorList>
            <consortium name="EnsemblMetazoa"/>
        </authorList>
    </citation>
    <scope>IDENTIFICATION</scope>
    <source>
        <strain evidence="3">wikel</strain>
    </source>
</reference>
<evidence type="ECO:0000313" key="2">
    <source>
        <dbReference type="EMBL" id="EEC02267.1"/>
    </source>
</evidence>
<dbReference type="PaxDb" id="6945-B7P6P5"/>
<reference evidence="2 4" key="1">
    <citation type="submission" date="2008-03" db="EMBL/GenBank/DDBJ databases">
        <title>Annotation of Ixodes scapularis.</title>
        <authorList>
            <consortium name="Ixodes scapularis Genome Project Consortium"/>
            <person name="Caler E."/>
            <person name="Hannick L.I."/>
            <person name="Bidwell S."/>
            <person name="Joardar V."/>
            <person name="Thiagarajan M."/>
            <person name="Amedeo P."/>
            <person name="Galinsky K.J."/>
            <person name="Schobel S."/>
            <person name="Inman J."/>
            <person name="Hostetler J."/>
            <person name="Miller J."/>
            <person name="Hammond M."/>
            <person name="Megy K."/>
            <person name="Lawson D."/>
            <person name="Kodira C."/>
            <person name="Sutton G."/>
            <person name="Meyer J."/>
            <person name="Hill C.A."/>
            <person name="Birren B."/>
            <person name="Nene V."/>
            <person name="Collins F."/>
            <person name="Alarcon-Chaidez F."/>
            <person name="Wikel S."/>
            <person name="Strausberg R."/>
        </authorList>
    </citation>
    <scope>NUCLEOTIDE SEQUENCE [LARGE SCALE GENOMIC DNA]</scope>
    <source>
        <strain evidence="4">Wikel</strain>
        <strain evidence="2">Wikel colony</strain>
    </source>
</reference>
<dbReference type="EMBL" id="ABJB011041230">
    <property type="status" value="NOT_ANNOTATED_CDS"/>
    <property type="molecule type" value="Genomic_DNA"/>
</dbReference>
<proteinExistence type="predicted"/>
<feature type="region of interest" description="Disordered" evidence="1">
    <location>
        <begin position="181"/>
        <end position="257"/>
    </location>
</feature>
<dbReference type="AlphaFoldDB" id="B7P6P5"/>